<dbReference type="Gene3D" id="1.25.40.20">
    <property type="entry name" value="Ankyrin repeat-containing domain"/>
    <property type="match status" value="1"/>
</dbReference>
<evidence type="ECO:0000313" key="2">
    <source>
        <dbReference type="EMBL" id="QHT19756.1"/>
    </source>
</evidence>
<accession>A0A6C0DS28</accession>
<feature type="compositionally biased region" description="Basic residues" evidence="1">
    <location>
        <begin position="335"/>
        <end position="359"/>
    </location>
</feature>
<protein>
    <recommendedName>
        <fullName evidence="3">Ankyrin repeat domain-containing protein</fullName>
    </recommendedName>
</protein>
<reference evidence="2" key="1">
    <citation type="journal article" date="2020" name="Nature">
        <title>Giant virus diversity and host interactions through global metagenomics.</title>
        <authorList>
            <person name="Schulz F."/>
            <person name="Roux S."/>
            <person name="Paez-Espino D."/>
            <person name="Jungbluth S."/>
            <person name="Walsh D.A."/>
            <person name="Denef V.J."/>
            <person name="McMahon K.D."/>
            <person name="Konstantinidis K.T."/>
            <person name="Eloe-Fadrosh E.A."/>
            <person name="Kyrpides N.C."/>
            <person name="Woyke T."/>
        </authorList>
    </citation>
    <scope>NUCLEOTIDE SEQUENCE</scope>
    <source>
        <strain evidence="2">GVMAG-M-3300023174-5</strain>
    </source>
</reference>
<dbReference type="EMBL" id="MN739669">
    <property type="protein sequence ID" value="QHT19756.1"/>
    <property type="molecule type" value="Genomic_DNA"/>
</dbReference>
<dbReference type="InterPro" id="IPR036770">
    <property type="entry name" value="Ankyrin_rpt-contain_sf"/>
</dbReference>
<organism evidence="2">
    <name type="scientific">viral metagenome</name>
    <dbReference type="NCBI Taxonomy" id="1070528"/>
    <lineage>
        <taxon>unclassified sequences</taxon>
        <taxon>metagenomes</taxon>
        <taxon>organismal metagenomes</taxon>
    </lineage>
</organism>
<name>A0A6C0DS28_9ZZZZ</name>
<dbReference type="AlphaFoldDB" id="A0A6C0DS28"/>
<sequence>MAQEYNGLCLPNENIITHFKELIDEDKAENVELFINNLKKNFLRNYLFERGKNFSLGYACKEGKYNVALKLVDIGLREPNVVNLGESDADGKTPLIECCNSDDEMSIIVVKELLKGNCRPEAAYGQHNKSALMRACDYKEDASLLILNELLNFDYNLGFQLDSYGDSGIMYLFNYLTDQDKSYFLKNKLYIKVCVNYLKIYYIHNPNNDNFQSTMDRICNDPELRRAFSTPLLKVTIPESKKGIDLNDYCLQPARATEILVHPMTASIESISKPRKRLDLHLPEAEEIPLEIGERVEGVSPGGRWVSSEDARRYIRLYPPGKGPNGGPGSDPAGGKKRNTTKNSRLKRNKNKKSTRRIR</sequence>
<feature type="region of interest" description="Disordered" evidence="1">
    <location>
        <begin position="315"/>
        <end position="359"/>
    </location>
</feature>
<dbReference type="SUPFAM" id="SSF48403">
    <property type="entry name" value="Ankyrin repeat"/>
    <property type="match status" value="1"/>
</dbReference>
<evidence type="ECO:0000256" key="1">
    <source>
        <dbReference type="SAM" id="MobiDB-lite"/>
    </source>
</evidence>
<evidence type="ECO:0008006" key="3">
    <source>
        <dbReference type="Google" id="ProtNLM"/>
    </source>
</evidence>
<dbReference type="Pfam" id="PF12796">
    <property type="entry name" value="Ank_2"/>
    <property type="match status" value="1"/>
</dbReference>
<proteinExistence type="predicted"/>
<dbReference type="InterPro" id="IPR002110">
    <property type="entry name" value="Ankyrin_rpt"/>
</dbReference>